<keyword evidence="4" id="KW-1003">Cell membrane</keyword>
<feature type="transmembrane region" description="Helical" evidence="14">
    <location>
        <begin position="407"/>
        <end position="430"/>
    </location>
</feature>
<dbReference type="OrthoDB" id="9789704at2"/>
<dbReference type="PROSITE" id="PS00456">
    <property type="entry name" value="NA_SOLUT_SYMP_1"/>
    <property type="match status" value="1"/>
</dbReference>
<evidence type="ECO:0000256" key="4">
    <source>
        <dbReference type="ARBA" id="ARBA00022475"/>
    </source>
</evidence>
<dbReference type="EMBL" id="LT629971">
    <property type="protein sequence ID" value="SEH49663.1"/>
    <property type="molecule type" value="Genomic_DNA"/>
</dbReference>
<keyword evidence="9" id="KW-0406">Ion transport</keyword>
<keyword evidence="11" id="KW-0739">Sodium transport</keyword>
<feature type="transmembrane region" description="Helical" evidence="14">
    <location>
        <begin position="377"/>
        <end position="400"/>
    </location>
</feature>
<feature type="transmembrane region" description="Helical" evidence="14">
    <location>
        <begin position="258"/>
        <end position="279"/>
    </location>
</feature>
<keyword evidence="6" id="KW-0769">Symport</keyword>
<comment type="subcellular location">
    <subcellularLocation>
        <location evidence="1">Cell membrane</location>
        <topology evidence="1">Multi-pass membrane protein</topology>
    </subcellularLocation>
</comment>
<dbReference type="PANTHER" id="PTHR48086:SF3">
    <property type="entry name" value="SODIUM_PROLINE SYMPORTER"/>
    <property type="match status" value="1"/>
</dbReference>
<feature type="transmembrane region" description="Helical" evidence="14">
    <location>
        <begin position="67"/>
        <end position="91"/>
    </location>
</feature>
<keyword evidence="5 14" id="KW-0812">Transmembrane</keyword>
<dbReference type="InterPro" id="IPR038377">
    <property type="entry name" value="Na/Glc_symporter_sf"/>
</dbReference>
<keyword evidence="8" id="KW-0915">Sodium</keyword>
<keyword evidence="7 14" id="KW-1133">Transmembrane helix</keyword>
<keyword evidence="16" id="KW-1185">Reference proteome</keyword>
<dbReference type="GO" id="GO:0005886">
    <property type="term" value="C:plasma membrane"/>
    <property type="evidence" value="ECO:0007669"/>
    <property type="project" value="UniProtKB-SubCell"/>
</dbReference>
<evidence type="ECO:0000256" key="11">
    <source>
        <dbReference type="ARBA" id="ARBA00023201"/>
    </source>
</evidence>
<gene>
    <name evidence="15" type="ORF">SAMN04489835_0526</name>
</gene>
<comment type="similarity">
    <text evidence="2 13">Belongs to the sodium:solute symporter (SSF) (TC 2.A.21) family.</text>
</comment>
<dbReference type="InterPro" id="IPR001734">
    <property type="entry name" value="Na/solute_symporter"/>
</dbReference>
<evidence type="ECO:0000256" key="5">
    <source>
        <dbReference type="ARBA" id="ARBA00022692"/>
    </source>
</evidence>
<keyword evidence="3" id="KW-0813">Transport</keyword>
<evidence type="ECO:0000256" key="10">
    <source>
        <dbReference type="ARBA" id="ARBA00023136"/>
    </source>
</evidence>
<dbReference type="Pfam" id="PF00474">
    <property type="entry name" value="SSF"/>
    <property type="match status" value="1"/>
</dbReference>
<evidence type="ECO:0000256" key="3">
    <source>
        <dbReference type="ARBA" id="ARBA00022448"/>
    </source>
</evidence>
<evidence type="ECO:0000256" key="13">
    <source>
        <dbReference type="RuleBase" id="RU362091"/>
    </source>
</evidence>
<accession>A0A1H6INU6</accession>
<dbReference type="InterPro" id="IPR018212">
    <property type="entry name" value="Na/solute_symporter_CS"/>
</dbReference>
<name>A0A1H6INU6_MYCRU</name>
<evidence type="ECO:0000313" key="16">
    <source>
        <dbReference type="Proteomes" id="UP000182915"/>
    </source>
</evidence>
<evidence type="ECO:0000256" key="12">
    <source>
        <dbReference type="ARBA" id="ARBA00033708"/>
    </source>
</evidence>
<evidence type="ECO:0000313" key="15">
    <source>
        <dbReference type="EMBL" id="SEH49663.1"/>
    </source>
</evidence>
<protein>
    <submittedName>
        <fullName evidence="15">Solute:Na+ symporter, SSS family</fullName>
    </submittedName>
</protein>
<evidence type="ECO:0000256" key="14">
    <source>
        <dbReference type="SAM" id="Phobius"/>
    </source>
</evidence>
<organism evidence="15 16">
    <name type="scientific">Mycolicibacterium rutilum</name>
    <name type="common">Mycobacterium rutilum</name>
    <dbReference type="NCBI Taxonomy" id="370526"/>
    <lineage>
        <taxon>Bacteria</taxon>
        <taxon>Bacillati</taxon>
        <taxon>Actinomycetota</taxon>
        <taxon>Actinomycetes</taxon>
        <taxon>Mycobacteriales</taxon>
        <taxon>Mycobacteriaceae</taxon>
        <taxon>Mycolicibacterium</taxon>
    </lineage>
</organism>
<feature type="transmembrane region" description="Helical" evidence="14">
    <location>
        <begin position="299"/>
        <end position="332"/>
    </location>
</feature>
<evidence type="ECO:0000256" key="8">
    <source>
        <dbReference type="ARBA" id="ARBA00023053"/>
    </source>
</evidence>
<evidence type="ECO:0000256" key="1">
    <source>
        <dbReference type="ARBA" id="ARBA00004651"/>
    </source>
</evidence>
<dbReference type="STRING" id="370526.SAMN04489835_0526"/>
<feature type="transmembrane region" description="Helical" evidence="14">
    <location>
        <begin position="353"/>
        <end position="371"/>
    </location>
</feature>
<evidence type="ECO:0000256" key="6">
    <source>
        <dbReference type="ARBA" id="ARBA00022847"/>
    </source>
</evidence>
<dbReference type="RefSeq" id="WP_083405846.1">
    <property type="nucleotide sequence ID" value="NZ_LT629971.1"/>
</dbReference>
<dbReference type="GO" id="GO:0006814">
    <property type="term" value="P:sodium ion transport"/>
    <property type="evidence" value="ECO:0007669"/>
    <property type="project" value="UniProtKB-KW"/>
</dbReference>
<sequence length="511" mass="53863">MILLGVAVSIAVVVLVGFYVSKRIEGDSANFLVGGRMLPYWLVGGALMGSAVDTNATLGNTDLAYEFGFWAGASLPLGLALCLTLTGLFFARPMNRMGLTSFPDYYRLRFGRSVEVGASALLAVAFCMLVAGNLVAGGFLFNYFLGMPYWLGVVLIAAIAVAYTGTGGLIADAYTAIIQMSLILVGAIGLIVWLASTHTFEIADGTGPFAMGQLSDPAQGAVINWATLIALGIGDIVAIDFMQRVFAAKSPATARRACFMAAAGTVAICVPFGLVVLAAKSFLPEELDGPVLFVLLGEYAPTVLTVIVLCGLVGASMSTANGAILAISNVCVRNLGGIRRVHVPGQRDPLLRATRIAMVPMTVFSIAFAIYVKQTGILLTLAFDLLLACLVVPFILGLVWRRGTTAAALAAISVGLVVRLVLFVLTPTIYGVDNTILYIANDFVPASFDGWPTFIAFAAAITTYVTVSLLTRPAQLRGLDIQVARDLDDALDETAVEERALTPEPQPTTAR</sequence>
<dbReference type="GO" id="GO:0015293">
    <property type="term" value="F:symporter activity"/>
    <property type="evidence" value="ECO:0007669"/>
    <property type="project" value="UniProtKB-KW"/>
</dbReference>
<dbReference type="Proteomes" id="UP000182915">
    <property type="component" value="Chromosome I"/>
</dbReference>
<dbReference type="PANTHER" id="PTHR48086">
    <property type="entry name" value="SODIUM/PROLINE SYMPORTER-RELATED"/>
    <property type="match status" value="1"/>
</dbReference>
<feature type="transmembrane region" description="Helical" evidence="14">
    <location>
        <begin position="223"/>
        <end position="246"/>
    </location>
</feature>
<evidence type="ECO:0000256" key="9">
    <source>
        <dbReference type="ARBA" id="ARBA00023065"/>
    </source>
</evidence>
<dbReference type="Gene3D" id="1.20.1730.10">
    <property type="entry name" value="Sodium/glucose cotransporter"/>
    <property type="match status" value="1"/>
</dbReference>
<keyword evidence="10 14" id="KW-0472">Membrane</keyword>
<dbReference type="InterPro" id="IPR050277">
    <property type="entry name" value="Sodium:Solute_Symporter"/>
</dbReference>
<feature type="transmembrane region" description="Helical" evidence="14">
    <location>
        <begin position="182"/>
        <end position="203"/>
    </location>
</feature>
<dbReference type="AlphaFoldDB" id="A0A1H6INU6"/>
<feature type="transmembrane region" description="Helical" evidence="14">
    <location>
        <begin position="116"/>
        <end position="141"/>
    </location>
</feature>
<dbReference type="GO" id="GO:0046942">
    <property type="term" value="P:carboxylic acid transport"/>
    <property type="evidence" value="ECO:0007669"/>
    <property type="project" value="UniProtKB-ARBA"/>
</dbReference>
<proteinExistence type="inferred from homology"/>
<evidence type="ECO:0000256" key="7">
    <source>
        <dbReference type="ARBA" id="ARBA00022989"/>
    </source>
</evidence>
<dbReference type="PROSITE" id="PS50283">
    <property type="entry name" value="NA_SOLUT_SYMP_3"/>
    <property type="match status" value="1"/>
</dbReference>
<feature type="transmembrane region" description="Helical" evidence="14">
    <location>
        <begin position="450"/>
        <end position="470"/>
    </location>
</feature>
<evidence type="ECO:0000256" key="2">
    <source>
        <dbReference type="ARBA" id="ARBA00006434"/>
    </source>
</evidence>
<comment type="catalytic activity">
    <reaction evidence="12">
        <text>L-proline(in) + Na(+)(in) = L-proline(out) + Na(+)(out)</text>
        <dbReference type="Rhea" id="RHEA:28967"/>
        <dbReference type="ChEBI" id="CHEBI:29101"/>
        <dbReference type="ChEBI" id="CHEBI:60039"/>
    </reaction>
</comment>
<reference evidence="16" key="1">
    <citation type="submission" date="2016-10" db="EMBL/GenBank/DDBJ databases">
        <authorList>
            <person name="Varghese N."/>
            <person name="Submissions S."/>
        </authorList>
    </citation>
    <scope>NUCLEOTIDE SEQUENCE [LARGE SCALE GENOMIC DNA]</scope>
    <source>
        <strain evidence="16">DSM 45405</strain>
    </source>
</reference>
<dbReference type="CDD" id="cd11474">
    <property type="entry name" value="SLC5sbd_CHT"/>
    <property type="match status" value="1"/>
</dbReference>
<feature type="transmembrane region" description="Helical" evidence="14">
    <location>
        <begin position="147"/>
        <end position="170"/>
    </location>
</feature>